<keyword evidence="1" id="KW-0175">Coiled coil</keyword>
<dbReference type="EMBL" id="JAKNSF020000016">
    <property type="protein sequence ID" value="KAK7734131.1"/>
    <property type="molecule type" value="Genomic_DNA"/>
</dbReference>
<proteinExistence type="predicted"/>
<keyword evidence="4" id="KW-1185">Reference proteome</keyword>
<accession>A0ABR1PDW7</accession>
<evidence type="ECO:0000256" key="1">
    <source>
        <dbReference type="SAM" id="Coils"/>
    </source>
</evidence>
<feature type="coiled-coil region" evidence="1">
    <location>
        <begin position="27"/>
        <end position="54"/>
    </location>
</feature>
<evidence type="ECO:0000313" key="4">
    <source>
        <dbReference type="Proteomes" id="UP001430848"/>
    </source>
</evidence>
<dbReference type="Proteomes" id="UP001430848">
    <property type="component" value="Unassembled WGS sequence"/>
</dbReference>
<protein>
    <submittedName>
        <fullName evidence="3">Uncharacterized protein</fullName>
    </submittedName>
</protein>
<evidence type="ECO:0000256" key="2">
    <source>
        <dbReference type="SAM" id="MobiDB-lite"/>
    </source>
</evidence>
<sequence length="275" mass="30778">MSTHDQSQQEPLQGSKGSKANVKTSIVQKYQKQVAELRDELTAARAEIKNLRSVPQAFPENLAEGDDEILFVGRESRDSSPDRDQDSLYGAAPSIHDGRDSPPAAPSEETLKRYATTIAYSSYRMLCGTSDRSLTHHLFENDLQKEPSSILCPKKMVEIPRGGHNIAYLRGQIAEGASLFAARMTEARRQVHPEVTTDDQVRRVGPANIPDDDLPVYWIVTLSQRGVLDWEDGYSLARAYRRVFEDFGAEDVHCFVFESETGLSDHDSQKAYAME</sequence>
<name>A0ABR1PDW7_DIAER</name>
<organism evidence="3 4">
    <name type="scientific">Diaporthe eres</name>
    <name type="common">Phomopsis oblonga</name>
    <dbReference type="NCBI Taxonomy" id="83184"/>
    <lineage>
        <taxon>Eukaryota</taxon>
        <taxon>Fungi</taxon>
        <taxon>Dikarya</taxon>
        <taxon>Ascomycota</taxon>
        <taxon>Pezizomycotina</taxon>
        <taxon>Sordariomycetes</taxon>
        <taxon>Sordariomycetidae</taxon>
        <taxon>Diaporthales</taxon>
        <taxon>Diaporthaceae</taxon>
        <taxon>Diaporthe</taxon>
        <taxon>Diaporthe eres species complex</taxon>
    </lineage>
</organism>
<feature type="region of interest" description="Disordered" evidence="2">
    <location>
        <begin position="75"/>
        <end position="108"/>
    </location>
</feature>
<feature type="compositionally biased region" description="Basic and acidic residues" evidence="2">
    <location>
        <begin position="75"/>
        <end position="86"/>
    </location>
</feature>
<reference evidence="3 4" key="1">
    <citation type="submission" date="2024-02" db="EMBL/GenBank/DDBJ databases">
        <title>De novo assembly and annotation of 12 fungi associated with fruit tree decline syndrome in Ontario, Canada.</title>
        <authorList>
            <person name="Sulman M."/>
            <person name="Ellouze W."/>
            <person name="Ilyukhin E."/>
        </authorList>
    </citation>
    <scope>NUCLEOTIDE SEQUENCE [LARGE SCALE GENOMIC DNA]</scope>
    <source>
        <strain evidence="3 4">M169</strain>
    </source>
</reference>
<gene>
    <name evidence="3" type="ORF">SLS63_004416</name>
</gene>
<evidence type="ECO:0000313" key="3">
    <source>
        <dbReference type="EMBL" id="KAK7734131.1"/>
    </source>
</evidence>
<comment type="caution">
    <text evidence="3">The sequence shown here is derived from an EMBL/GenBank/DDBJ whole genome shotgun (WGS) entry which is preliminary data.</text>
</comment>
<feature type="region of interest" description="Disordered" evidence="2">
    <location>
        <begin position="1"/>
        <end position="24"/>
    </location>
</feature>